<keyword evidence="4" id="KW-0125">Carotenoid biosynthesis</keyword>
<dbReference type="PANTHER" id="PTHR42923">
    <property type="entry name" value="PROTOPORPHYRINOGEN OXIDASE"/>
    <property type="match status" value="1"/>
</dbReference>
<keyword evidence="12" id="KW-1185">Reference proteome</keyword>
<comment type="subcellular location">
    <subcellularLocation>
        <location evidence="1">Membrane</location>
        <topology evidence="1">Multi-pass membrane protein</topology>
    </subcellularLocation>
</comment>
<evidence type="ECO:0000256" key="8">
    <source>
        <dbReference type="SAM" id="Phobius"/>
    </source>
</evidence>
<proteinExistence type="predicted"/>
<evidence type="ECO:0000256" key="4">
    <source>
        <dbReference type="ARBA" id="ARBA00022746"/>
    </source>
</evidence>
<dbReference type="AlphaFoldDB" id="A0A2S9YH31"/>
<feature type="transmembrane region" description="Helical" evidence="8">
    <location>
        <begin position="202"/>
        <end position="221"/>
    </location>
</feature>
<gene>
    <name evidence="11" type="primary">pds_1</name>
    <name evidence="11" type="ORF">ENSA5_07780</name>
</gene>
<feature type="transmembrane region" description="Helical" evidence="8">
    <location>
        <begin position="109"/>
        <end position="129"/>
    </location>
</feature>
<dbReference type="PRINTS" id="PR00419">
    <property type="entry name" value="ADXRDTASE"/>
</dbReference>
<evidence type="ECO:0000259" key="10">
    <source>
        <dbReference type="Pfam" id="PF18916"/>
    </source>
</evidence>
<evidence type="ECO:0000256" key="5">
    <source>
        <dbReference type="ARBA" id="ARBA00022989"/>
    </source>
</evidence>
<dbReference type="GO" id="GO:0045436">
    <property type="term" value="F:lycopene beta cyclase activity"/>
    <property type="evidence" value="ECO:0007669"/>
    <property type="project" value="UniProtKB-ARBA"/>
</dbReference>
<evidence type="ECO:0000256" key="6">
    <source>
        <dbReference type="ARBA" id="ARBA00023136"/>
    </source>
</evidence>
<dbReference type="GO" id="GO:0016872">
    <property type="term" value="F:intramolecular lyase activity"/>
    <property type="evidence" value="ECO:0007669"/>
    <property type="project" value="InterPro"/>
</dbReference>
<dbReference type="GO" id="GO:0016117">
    <property type="term" value="P:carotenoid biosynthetic process"/>
    <property type="evidence" value="ECO:0007669"/>
    <property type="project" value="UniProtKB-KW"/>
</dbReference>
<evidence type="ECO:0000259" key="9">
    <source>
        <dbReference type="Pfam" id="PF01593"/>
    </source>
</evidence>
<evidence type="ECO:0000256" key="7">
    <source>
        <dbReference type="ARBA" id="ARBA00023235"/>
    </source>
</evidence>
<reference evidence="11 12" key="1">
    <citation type="submission" date="2018-03" db="EMBL/GenBank/DDBJ databases">
        <title>Draft Genome Sequences of the Obligatory Marine Myxobacteria Enhygromyxa salina SWB005.</title>
        <authorList>
            <person name="Poehlein A."/>
            <person name="Moghaddam J.A."/>
            <person name="Harms H."/>
            <person name="Alanjari M."/>
            <person name="Koenig G.M."/>
            <person name="Daniel R."/>
            <person name="Schaeberle T.F."/>
        </authorList>
    </citation>
    <scope>NUCLEOTIDE SEQUENCE [LARGE SCALE GENOMIC DNA]</scope>
    <source>
        <strain evidence="11 12">SWB005</strain>
    </source>
</reference>
<dbReference type="OrthoDB" id="7856496at2"/>
<feature type="transmembrane region" description="Helical" evidence="8">
    <location>
        <begin position="6"/>
        <end position="26"/>
    </location>
</feature>
<dbReference type="InterPro" id="IPR017825">
    <property type="entry name" value="Lycopene_cyclase_dom"/>
</dbReference>
<dbReference type="Pfam" id="PF01593">
    <property type="entry name" value="Amino_oxidase"/>
    <property type="match status" value="1"/>
</dbReference>
<feature type="transmembrane region" description="Helical" evidence="8">
    <location>
        <begin position="38"/>
        <end position="58"/>
    </location>
</feature>
<dbReference type="Pfam" id="PF18916">
    <property type="entry name" value="Lycopene_cyc"/>
    <property type="match status" value="1"/>
</dbReference>
<dbReference type="InterPro" id="IPR050464">
    <property type="entry name" value="Zeta_carotene_desat/Oxidored"/>
</dbReference>
<feature type="transmembrane region" description="Helical" evidence="8">
    <location>
        <begin position="163"/>
        <end position="182"/>
    </location>
</feature>
<sequence length="751" mass="82396">MRLELLAFDVLVLGPPLIASLGRSTFFLDRWRRAWPSVGLAALPALAWLAWLSSSAAIEFSPAHSLSGSFAPLGLPPGALLLVPAIGFACLFCWWVGMARADDPAPKPAHYSLHGALLAALALGVTGLIGDGPRWASLSLIAVGSLSLIDLGLGTKLVPRPRFWAFLALVGVLAIVFGGALIQRGVVEHAPASILGLRLIGAPIEDLGFAVALAGASVLVFERMEQRAAADPRASKGLIARFIERRFGGYRHLVAPVDESLPRELAAPRTVAVVGAGLAGLGAAAKLAERGFSVTVFEREAYLGGKLGAWKTTTADGRELEMDHGFHAFFRHYYNLNAFLAELGVERNLSDIGDYLILTNDGRTYSFKEVATTPILNLLSLARHGIYNLREVAGRHTGPKMEALLRYDPEQTFADFDEVSYAQFAEDARLPDSLKLVFNTFARAFFSDGARMSMAELIKGFHFYYLSNDNGLIYDYLNDDFEAALLSPLRERLESHGVDLRLGAAVTELVRDDDGRFEVEGEGFDYLVVASDVVGTRALFETSPSLVAAAPETAAKVRTLAPGQRYCVVRLWLDRDIDRELPGFVISERVRLLDAMAFVHRTTRAAASWVAEREAAGQRGAVIELHCYAVPEELPDDEAALRELLITELHHFFPELTGSTVIHQYTYIRRDFPAFHVGMHATRPSWDTELDNLFLAGDWVVLPFPTMLMEAAYSSGLLAANAIFRKESLREEPMWTVPRRGFMAGWAKRPF</sequence>
<dbReference type="EC" id="1.3.5.5" evidence="11"/>
<comment type="pathway">
    <text evidence="2">Carotenoid biosynthesis.</text>
</comment>
<name>A0A2S9YH31_9BACT</name>
<dbReference type="Gene3D" id="3.50.50.60">
    <property type="entry name" value="FAD/NAD(P)-binding domain"/>
    <property type="match status" value="1"/>
</dbReference>
<dbReference type="GO" id="GO:0016020">
    <property type="term" value="C:membrane"/>
    <property type="evidence" value="ECO:0007669"/>
    <property type="project" value="UniProtKB-SubCell"/>
</dbReference>
<evidence type="ECO:0000313" key="11">
    <source>
        <dbReference type="EMBL" id="PRQ04418.1"/>
    </source>
</evidence>
<keyword evidence="5 8" id="KW-1133">Transmembrane helix</keyword>
<evidence type="ECO:0000256" key="1">
    <source>
        <dbReference type="ARBA" id="ARBA00004141"/>
    </source>
</evidence>
<keyword evidence="3 8" id="KW-0812">Transmembrane</keyword>
<keyword evidence="6 8" id="KW-0472">Membrane</keyword>
<protein>
    <submittedName>
        <fullName evidence="11">15-cis-phytoene desaturase</fullName>
        <ecNumber evidence="11">1.3.5.5</ecNumber>
    </submittedName>
</protein>
<feature type="domain" description="Amine oxidase" evidence="9">
    <location>
        <begin position="278"/>
        <end position="723"/>
    </location>
</feature>
<keyword evidence="11" id="KW-0560">Oxidoreductase</keyword>
<dbReference type="InterPro" id="IPR002937">
    <property type="entry name" value="Amino_oxidase"/>
</dbReference>
<dbReference type="PANTHER" id="PTHR42923:SF43">
    <property type="entry name" value="AMINE OXIDASE"/>
    <property type="match status" value="1"/>
</dbReference>
<feature type="transmembrane region" description="Helical" evidence="8">
    <location>
        <begin position="78"/>
        <end position="97"/>
    </location>
</feature>
<comment type="caution">
    <text evidence="11">The sequence shown here is derived from an EMBL/GenBank/DDBJ whole genome shotgun (WGS) entry which is preliminary data.</text>
</comment>
<dbReference type="EMBL" id="PVNK01000040">
    <property type="protein sequence ID" value="PRQ04418.1"/>
    <property type="molecule type" value="Genomic_DNA"/>
</dbReference>
<evidence type="ECO:0000313" key="12">
    <source>
        <dbReference type="Proteomes" id="UP000237968"/>
    </source>
</evidence>
<dbReference type="Proteomes" id="UP000237968">
    <property type="component" value="Unassembled WGS sequence"/>
</dbReference>
<feature type="domain" description="Lycopene cyclase" evidence="10">
    <location>
        <begin position="162"/>
        <end position="223"/>
    </location>
</feature>
<dbReference type="InterPro" id="IPR036188">
    <property type="entry name" value="FAD/NAD-bd_sf"/>
</dbReference>
<accession>A0A2S9YH31</accession>
<organism evidence="11 12">
    <name type="scientific">Enhygromyxa salina</name>
    <dbReference type="NCBI Taxonomy" id="215803"/>
    <lineage>
        <taxon>Bacteria</taxon>
        <taxon>Pseudomonadati</taxon>
        <taxon>Myxococcota</taxon>
        <taxon>Polyangia</taxon>
        <taxon>Nannocystales</taxon>
        <taxon>Nannocystaceae</taxon>
        <taxon>Enhygromyxa</taxon>
    </lineage>
</organism>
<dbReference type="GO" id="GO:0016491">
    <property type="term" value="F:oxidoreductase activity"/>
    <property type="evidence" value="ECO:0007669"/>
    <property type="project" value="UniProtKB-KW"/>
</dbReference>
<keyword evidence="7" id="KW-0413">Isomerase</keyword>
<dbReference type="SUPFAM" id="SSF51905">
    <property type="entry name" value="FAD/NAD(P)-binding domain"/>
    <property type="match status" value="1"/>
</dbReference>
<evidence type="ECO:0000256" key="3">
    <source>
        <dbReference type="ARBA" id="ARBA00022692"/>
    </source>
</evidence>
<dbReference type="RefSeq" id="WP_106390226.1">
    <property type="nucleotide sequence ID" value="NZ_PVNK01000040.1"/>
</dbReference>
<evidence type="ECO:0000256" key="2">
    <source>
        <dbReference type="ARBA" id="ARBA00004829"/>
    </source>
</evidence>